<sequence>MRNYSVLPTALLPQMENDGNITEVELDSDKGVVINVDEYTSAEHGDYLGLYWDGILCATLQIDSPATYAWPWIVTIAQAGAPDGPHQVWYTVTDAAQNPSASPVTTAIVDRAHSTGLLPPTFPDADNNQVITYDSVVQNSGTYVHVPWSDGAFNAGDTVYVYWRELDSMGTAVANSNTSVMHSVIASDLNVGFDVLIASSFVSAVKTTGVAQAWYSVIPNTGVAQSSQTGEVNIDMSGTGTYPAPIIPAGIDGWIDCSEITIAGIEIDIPANTQFVVNASVDVCWQGYISSGSPVPGTYYVSTRVLDQNDVTAGFSITVPVSFITPIGIGYAQAWYEVKTLSPAGISARAMSQVDAEHCVLLPAPVFPAASDDNTISGDEVVEDNGTDMFVTWTGMALGDIVTAYWFAYRTTPDSPLPLTRWMETRTLTQNEAQLQQAEFHIPAENITPVGNGYGEGKYQVNFSSGGIASSDTKEVIVSTNSTSGLQMNCTTGAPIFDQNILVRPLNTALLTGPAGAEIEISLPTDSSAFFYPSGSKILSLSLDSSGSAIAEVYSFSVGNVTLNAYVSDSPDQNVTKEMLFTDWLYGEGDLAYYGMSNGAMAGGKQVCSVYVKTSDSSLFPLAKLALTTPTSAIIPISGTTTAILDMGNHYCGEFDVTDVSGQTVDFTLSLVGSSFYITDSLLFLAASLINSDEIPSKRSFVCPSRA</sequence>
<dbReference type="InterPro" id="IPR013783">
    <property type="entry name" value="Ig-like_fold"/>
</dbReference>
<reference evidence="2" key="1">
    <citation type="submission" date="2017-01" db="EMBL/GenBank/DDBJ databases">
        <title>Genome sequence of Rouxiella sp. ERMR1:05.</title>
        <authorList>
            <person name="Kumar R."/>
            <person name="Singh D."/>
            <person name="Kumar S."/>
        </authorList>
    </citation>
    <scope>NUCLEOTIDE SEQUENCE [LARGE SCALE GENOMIC DNA]</scope>
    <source>
        <strain evidence="2">ERMR1:05</strain>
    </source>
</reference>
<proteinExistence type="predicted"/>
<dbReference type="KEGG" id="rox:BV494_06795"/>
<evidence type="ECO:0000313" key="1">
    <source>
        <dbReference type="EMBL" id="AVF34655.1"/>
    </source>
</evidence>
<organism evidence="1 2">
    <name type="scientific">Rahnella sikkimica</name>
    <dbReference type="NCBI Taxonomy" id="1805933"/>
    <lineage>
        <taxon>Bacteria</taxon>
        <taxon>Pseudomonadati</taxon>
        <taxon>Pseudomonadota</taxon>
        <taxon>Gammaproteobacteria</taxon>
        <taxon>Enterobacterales</taxon>
        <taxon>Yersiniaceae</taxon>
        <taxon>Rahnella</taxon>
    </lineage>
</organism>
<accession>A0A2L1UP07</accession>
<keyword evidence="2" id="KW-1185">Reference proteome</keyword>
<dbReference type="EMBL" id="CP019062">
    <property type="protein sequence ID" value="AVF34655.1"/>
    <property type="molecule type" value="Genomic_DNA"/>
</dbReference>
<dbReference type="AlphaFoldDB" id="A0A2L1UP07"/>
<dbReference type="RefSeq" id="WP_226790043.1">
    <property type="nucleotide sequence ID" value="NZ_CP019062.1"/>
</dbReference>
<dbReference type="Proteomes" id="UP000239197">
    <property type="component" value="Chromosome"/>
</dbReference>
<protein>
    <submittedName>
        <fullName evidence="1">Uncharacterized protein</fullName>
    </submittedName>
</protein>
<name>A0A2L1UP07_9GAMM</name>
<gene>
    <name evidence="1" type="ORF">BV494_06795</name>
</gene>
<dbReference type="Gene3D" id="2.60.40.10">
    <property type="entry name" value="Immunoglobulins"/>
    <property type="match status" value="1"/>
</dbReference>
<evidence type="ECO:0000313" key="2">
    <source>
        <dbReference type="Proteomes" id="UP000239197"/>
    </source>
</evidence>